<feature type="region of interest" description="Disordered" evidence="1">
    <location>
        <begin position="121"/>
        <end position="144"/>
    </location>
</feature>
<dbReference type="Proteomes" id="UP001597286">
    <property type="component" value="Unassembled WGS sequence"/>
</dbReference>
<feature type="region of interest" description="Disordered" evidence="1">
    <location>
        <begin position="1"/>
        <end position="32"/>
    </location>
</feature>
<name>A0ABW4P6T6_9NOCA</name>
<proteinExistence type="predicted"/>
<reference evidence="3" key="1">
    <citation type="journal article" date="2019" name="Int. J. Syst. Evol. Microbiol.">
        <title>The Global Catalogue of Microorganisms (GCM) 10K type strain sequencing project: providing services to taxonomists for standard genome sequencing and annotation.</title>
        <authorList>
            <consortium name="The Broad Institute Genomics Platform"/>
            <consortium name="The Broad Institute Genome Sequencing Center for Infectious Disease"/>
            <person name="Wu L."/>
            <person name="Ma J."/>
        </authorList>
    </citation>
    <scope>NUCLEOTIDE SEQUENCE [LARGE SCALE GENOMIC DNA]</scope>
    <source>
        <strain evidence="3">DT72</strain>
    </source>
</reference>
<keyword evidence="3" id="KW-1185">Reference proteome</keyword>
<comment type="caution">
    <text evidence="2">The sequence shown here is derived from an EMBL/GenBank/DDBJ whole genome shotgun (WGS) entry which is preliminary data.</text>
</comment>
<feature type="compositionally biased region" description="Pro residues" evidence="1">
    <location>
        <begin position="1"/>
        <end position="13"/>
    </location>
</feature>
<evidence type="ECO:0000313" key="3">
    <source>
        <dbReference type="Proteomes" id="UP001597286"/>
    </source>
</evidence>
<dbReference type="PROSITE" id="PS51318">
    <property type="entry name" value="TAT"/>
    <property type="match status" value="1"/>
</dbReference>
<sequence>MPTAPTPAPPDGANPPLSRVLSHTGPSQHRTMSRRAALRFGAVAIGATAAAAGVAGCSSAEDEHDAEPDPLLTALDAARRDADAAAAGAAVTPDRAGALAVIAAERTAHADALAAEIARAAGEDPTSPSTTTTAATTTAAPVTPPTVDALRSMLAESQRGAASLARSLDGYRAGLTGSISAAVGAQQAVLLR</sequence>
<protein>
    <submittedName>
        <fullName evidence="2">Uncharacterized protein</fullName>
    </submittedName>
</protein>
<accession>A0ABW4P6T6</accession>
<gene>
    <name evidence="2" type="ORF">ACFSJG_18470</name>
</gene>
<organism evidence="2 3">
    <name type="scientific">Rhodococcus gannanensis</name>
    <dbReference type="NCBI Taxonomy" id="1960308"/>
    <lineage>
        <taxon>Bacteria</taxon>
        <taxon>Bacillati</taxon>
        <taxon>Actinomycetota</taxon>
        <taxon>Actinomycetes</taxon>
        <taxon>Mycobacteriales</taxon>
        <taxon>Nocardiaceae</taxon>
        <taxon>Rhodococcus</taxon>
    </lineage>
</organism>
<evidence type="ECO:0000313" key="2">
    <source>
        <dbReference type="EMBL" id="MFD1814206.1"/>
    </source>
</evidence>
<dbReference type="RefSeq" id="WP_378486685.1">
    <property type="nucleotide sequence ID" value="NZ_JBHUFB010000013.1"/>
</dbReference>
<dbReference type="EMBL" id="JBHUFB010000013">
    <property type="protein sequence ID" value="MFD1814206.1"/>
    <property type="molecule type" value="Genomic_DNA"/>
</dbReference>
<dbReference type="InterPro" id="IPR006311">
    <property type="entry name" value="TAT_signal"/>
</dbReference>
<evidence type="ECO:0000256" key="1">
    <source>
        <dbReference type="SAM" id="MobiDB-lite"/>
    </source>
</evidence>